<feature type="compositionally biased region" description="Polar residues" evidence="26">
    <location>
        <begin position="1640"/>
        <end position="1650"/>
    </location>
</feature>
<feature type="compositionally biased region" description="Polar residues" evidence="26">
    <location>
        <begin position="4140"/>
        <end position="4150"/>
    </location>
</feature>
<feature type="region of interest" description="Disordered" evidence="26">
    <location>
        <begin position="2742"/>
        <end position="2870"/>
    </location>
</feature>
<dbReference type="CDD" id="cd15513">
    <property type="entry name" value="PHD5_KMT2C_like"/>
    <property type="match status" value="1"/>
</dbReference>
<keyword evidence="20" id="KW-0449">Lipoprotein</keyword>
<feature type="compositionally biased region" description="Polar residues" evidence="26">
    <location>
        <begin position="1471"/>
        <end position="1488"/>
    </location>
</feature>
<evidence type="ECO:0000256" key="1">
    <source>
        <dbReference type="ARBA" id="ARBA00004123"/>
    </source>
</evidence>
<feature type="domain" description="PHD-type" evidence="30">
    <location>
        <begin position="258"/>
        <end position="365"/>
    </location>
</feature>
<feature type="compositionally biased region" description="Basic and acidic residues" evidence="26">
    <location>
        <begin position="3184"/>
        <end position="3193"/>
    </location>
</feature>
<reference evidence="31" key="1">
    <citation type="submission" date="2022-01" db="EMBL/GenBank/DDBJ databases">
        <authorList>
            <person name="King R."/>
        </authorList>
    </citation>
    <scope>NUCLEOTIDE SEQUENCE</scope>
</reference>
<feature type="region of interest" description="Disordered" evidence="26">
    <location>
        <begin position="1587"/>
        <end position="1695"/>
    </location>
</feature>
<proteinExistence type="predicted"/>
<dbReference type="SUPFAM" id="SSF82199">
    <property type="entry name" value="SET domain"/>
    <property type="match status" value="1"/>
</dbReference>
<dbReference type="Gene3D" id="3.30.40.10">
    <property type="entry name" value="Zinc/RING finger domain, C3HC4 (zinc finger)"/>
    <property type="match status" value="7"/>
</dbReference>
<evidence type="ECO:0000256" key="3">
    <source>
        <dbReference type="ARBA" id="ARBA00022553"/>
    </source>
</evidence>
<dbReference type="FunFam" id="3.30.160.360:FF:000001">
    <property type="entry name" value="Histone-lysine N-methyltransferase"/>
    <property type="match status" value="1"/>
</dbReference>
<keyword evidence="13" id="KW-0805">Transcription regulation</keyword>
<feature type="compositionally biased region" description="Polar residues" evidence="26">
    <location>
        <begin position="1242"/>
        <end position="1251"/>
    </location>
</feature>
<feature type="compositionally biased region" description="Low complexity" evidence="26">
    <location>
        <begin position="2037"/>
        <end position="2106"/>
    </location>
</feature>
<evidence type="ECO:0000256" key="5">
    <source>
        <dbReference type="ARBA" id="ARBA00022679"/>
    </source>
</evidence>
<feature type="compositionally biased region" description="Low complexity" evidence="26">
    <location>
        <begin position="1620"/>
        <end position="1639"/>
    </location>
</feature>
<feature type="region of interest" description="Disordered" evidence="26">
    <location>
        <begin position="2198"/>
        <end position="2237"/>
    </location>
</feature>
<dbReference type="SUPFAM" id="SSF47095">
    <property type="entry name" value="HMG-box"/>
    <property type="match status" value="1"/>
</dbReference>
<dbReference type="PANTHER" id="PTHR45888">
    <property type="entry name" value="HL01030P-RELATED"/>
    <property type="match status" value="1"/>
</dbReference>
<feature type="compositionally biased region" description="Basic residues" evidence="26">
    <location>
        <begin position="4227"/>
        <end position="4239"/>
    </location>
</feature>
<dbReference type="Pfam" id="PF13832">
    <property type="entry name" value="zf-HC5HC2H_2"/>
    <property type="match status" value="1"/>
</dbReference>
<dbReference type="SMART" id="SM00542">
    <property type="entry name" value="FYRC"/>
    <property type="match status" value="1"/>
</dbReference>
<feature type="compositionally biased region" description="Polar residues" evidence="26">
    <location>
        <begin position="4096"/>
        <end position="4115"/>
    </location>
</feature>
<keyword evidence="32" id="KW-1185">Reference proteome</keyword>
<dbReference type="InterPro" id="IPR046341">
    <property type="entry name" value="SET_dom_sf"/>
</dbReference>
<dbReference type="FunFam" id="3.30.40.10:FF:000852">
    <property type="entry name" value="Histone-lysine N-methyltransferase 2C"/>
    <property type="match status" value="1"/>
</dbReference>
<dbReference type="GO" id="GO:0005700">
    <property type="term" value="C:polytene chromosome"/>
    <property type="evidence" value="ECO:0007669"/>
    <property type="project" value="UniProtKB-ARBA"/>
</dbReference>
<dbReference type="EMBL" id="OV651823">
    <property type="protein sequence ID" value="CAH1101040.1"/>
    <property type="molecule type" value="Genomic_DNA"/>
</dbReference>
<feature type="region of interest" description="Disordered" evidence="26">
    <location>
        <begin position="1060"/>
        <end position="1100"/>
    </location>
</feature>
<dbReference type="PROSITE" id="PS50280">
    <property type="entry name" value="SET"/>
    <property type="match status" value="1"/>
</dbReference>
<evidence type="ECO:0000256" key="26">
    <source>
        <dbReference type="SAM" id="MobiDB-lite"/>
    </source>
</evidence>
<feature type="compositionally biased region" description="Polar residues" evidence="26">
    <location>
        <begin position="1883"/>
        <end position="1905"/>
    </location>
</feature>
<dbReference type="Pfam" id="PF00628">
    <property type="entry name" value="PHD"/>
    <property type="match status" value="2"/>
</dbReference>
<feature type="compositionally biased region" description="Low complexity" evidence="26">
    <location>
        <begin position="2539"/>
        <end position="2559"/>
    </location>
</feature>
<feature type="compositionally biased region" description="Polar residues" evidence="26">
    <location>
        <begin position="2259"/>
        <end position="2278"/>
    </location>
</feature>
<feature type="region of interest" description="Disordered" evidence="26">
    <location>
        <begin position="3431"/>
        <end position="3463"/>
    </location>
</feature>
<feature type="compositionally biased region" description="Basic residues" evidence="26">
    <location>
        <begin position="1090"/>
        <end position="1100"/>
    </location>
</feature>
<keyword evidence="2" id="KW-0488">Methylation</keyword>
<dbReference type="Proteomes" id="UP001153636">
    <property type="component" value="Chromosome 11"/>
</dbReference>
<dbReference type="CDD" id="cd19171">
    <property type="entry name" value="SET_KMT2C_2D"/>
    <property type="match status" value="1"/>
</dbReference>
<sequence length="5277" mass="586059">MEEITSGLDPDELMDLDEPEGSDLEDDEEDLIDDHISSPFILSSAPESTANSVASSPISEDCHPPFNFTGKPLNVKRGRGRPRREGGKPTAPRSSRGGMSSVSRVRKPRPPGFSRRGALGSRSIRQVDRSDYELSLFTPSPIEDNGFLDPETGSIIYSDREKYIPSIEDPPYFPEHWPGKVCALCNLGERSQLGQGELLRLNCPDGFSPHKVAAEQILERALQAPDKEAGDKSPKGPVTCRRQKSFNKCRHPSMTSEYIDELTIIGYNEVPDVSSLFELNGQFYIHRNCALWSQGVTKAENSALLNVGPVVLQNSSKKCSFCNHYGASLACNKDECNKIYHFPCATASGAFQEISSSATLCSDHFGQVALLNNASPCLTCGSMGDIANLMFCSGCGAHYHGICVGLAQLPGVRSGWQCRKCRCCQVCRVVGDESKLMSCEQCDKVYHAGCQRPIVTSIPKYGWKCRCCRVCGDCGARTPGAGLSSRWHAHYTVCDSCYQQRNKGFSCPLCHKAYRAHAHREMVQCFSCKKFVHGTCDADADVNTYNQKKDMNPEYEYVCLHCKHSTARQITSKRASIDDSYDISVSRDSLYDDTSEFDLPSPDEFARNMGLGKGKPYNASKIAKKRLSFTVNSVGRPKGTGKVPPGKMGFMKRSRLTDFNRKRGHKAKMRGIFGVPGVGLQRPISDGKNDEEPGVENRLVLCSAKDKFTLTQDICVMCGAFGTDQEGCLIGCVQCGQCYHPYCINVKVTKVILQKGWRCLDCTVCEGCGQRNDEARLILCDDCDVSFHIYCMDPPLDYVPHGNWKCKWCAICLSCGSTDPGFNCTWMNSTTQCGPCASHINCPSCNDPYSEGDLIIQCVQCERWLHGSCDYIKSEEDAEKCAEEGYNCILCRPRDVPPPHLIPPPITPKPPTPTKSPEVGRSTSFYMDGVYLSEFGNNLIKSLALEYHGSRKKRKKIPTVQDKEAGIMATIESVVAGGNIGPTNLDDSAKLELVDIKDEPQELYKEGMTWTKEDGPPPEGFAVVTMENGVNVLRRKRQRNLQKLGIGGFLVRMRGIRTGQDNDDIDQSVGQSGSITNEISTPLPGDGDKPRRKAIRRKPKNKLAETFPTYLQEAFFGKDLMDVVECKKEVDSYSSEDEKSDSYYKSINLSQDELIAVAAVSGKNERLENINKDYTKEMKVNALKEEEDDDNTEDLKDVLALPGDLLDTDLVNSIMEDDEELTKNTASLEGLDSNLQDESELTDTLGSSGNSKETKDELSDILGPHFNLDSISNINSKDVEDIFKGVLTDESQESQESSNFSLQGNSIFTNNSSQQSIAQHSIINQPVRPKTLPNVNHVNLNSPVSFPPPSPYHSEYSNSPQFSPAFTESPSAWVGVTETPEIDSTNVGVPSTYNQRSSEKMKADESLGNGATISAVLYANINHPEWKKEFPNWSDRYKHIIKKWRTLTQEQKAPFLQHARDNRSQLRMKKAQQSQTSKDSTSATTPPNVTKPLHAAPALVTTLQAVTQQTVGVSIAPTAPVSEDQEKIALQQKSAREAEQERQWKQLQALRQQQTQQQQNIIHEQRVQAIARVQRQISTDPTQQFLTEQQSPLQVNTPQELSPSTTPTTPSPRQFLGIKSPTFPVPSSVSQSSVRSTTPLQSPHDISQPGTPDGNDPFIQSPTIPKPNFQPRLPNDPFAQQPATPRPQFGLSRPQLQNFGGAIRTDQQDLNINRQLRDLLQRQQVKKLDEIPGKLQQQRVWHPVEQQQENEASITAPTSTSAVSTVASMSDATFRQPLPPSIVKPRLALSLAGRTAPSAVRVSQLDPRMQGLDPRMRLILQHQQQRLATGIQQQFIRFTSNARPTTVEQYEQLLQSNNPGQIHSDEQVIPRMPLNQASVIQRPQISQSAPTSTPTISNTTENNPSEEGIPDNVTAELEKLEQETGTMVELQGVSDILGGLDDDDELLAEMGADFNILEYADPELEALTGGKTNILDLELEEEPVKKEKVVAPNAKESPSNSISAKSDANVETKIENNVQQSIPKPVQNPLPPSSSHQIIQQQNIAQHTTSMQAQQQPPHPQQQAPHPQQQAPHSQQQAPHSQQQAPHPQQQQVPHPQQQQQQQVPVQSTIQIQQIHQQMVHQVQQAAAQGRPMPPGSKMQTTDGFVGIVMANNTVQLQIPQNYQQRLLVLQQLQNQKLQMRIGGKPSRAALQVGQNQLSVGLNSGPPRMTVPAPPPPPPPYPGPPPPYPGNANQHQQEQPLLLEDLLEQEKREQEKLQNQPSNQEVSSSTGNESESALLSDQDFERLKADVFNSTPVNSISSVNQGNAGQTSQSWQQQLAPTRQAPTPAPPPQPTMEITTRVQMFNPNLIPAPPLPPENIITEQDKQTQLLYEQWLNHQHNALAQQLHYYETEVQKLRKSRKSLNSKQRQLRKSGNQLTDTDAAELQRISAEQAILQKHLESSRKQSRQHGMLIQEYRNKHPVIKQRTGSDQIQSPLGPPASSPIQQPSTSLSPMLSPSVSPMTQNSSPLNSPGPLIPSSPGHVQNLLQSPNSISATNMSPLQSMQASPMQSSPLQSSPRIGTPHSQSEESPGPIQSPSQVCLPPPMPRMTSPQHRRVVTSPVGMSQMRFINNTVLQQRVRMQSPIPNFQQKPGTPSPLNSPTSQQINVNQLQIQKQLQQQTILQQQQLHQQTLDTNLVDPNALHSQRTTQLLQHRNFIRQQVTQQQIIGQPQTLTPQQHQIMLQQQKQLAQQQQQQIAQMNAARLQQQQQQQQQQQNNPPHSPMPPKSPMIMSPHSMPHSPMQMPPKSPMVSFSSSQPNPNSPAARSPAFHQGMNQPTSPITHGLNQPPSSPMPRSPMINQTQSPHMRRPPSASNSPAMPERPHSVENASPRMSYSIDHLMQDNLHSQNRYTDSANLYNSDMNNENSIRESLSSGGGNPNNPCNPIPLPPEIPRYRYFKLGLRGGAPMWGFGRGAKRLPTPPNVPNKPDEKVTNQESLIQKLKKESHLSKVSILKRKGSTSSMGKMGSLVSSDYNDLDDSSSTPPVTPPLASTSRGTLPKITSKKTMEHQGQKESVIVMHSPDNKQLEMMDYDDDTNTVLSAEVSLSSVAQNDDDMVEIETLSQQDLAEGLASPLESDQIAEDFLLFPGNMVVDLSGGGHYSEKEDEEEQNDDEFNEENMHIVIRSPTTSDDEFIMQSKGKKYNVDVHHDERDDNLESPEQEEYTEPSEIVNDMMTNYEESDVMLTDQNSSTPEDSISTKEDFEELIDEGSRKNNITKHDMPSKHIQEFHKYTGMFNYPKNDTHSMRPQPNKIPTTSKKIPQKISLVTGPIVHTLPPVSKSNADKIIITQNSNVLNTSQASKVTSIILTHNSAMRRNILNVPKIVSSVSPAITIVSASTSQMASILPSKFTVPVISASAVRQLSNVKVIDKPSSSSLSISTRDNALPKKIFEDDSVSPDSSNCGDEKSKDSFDDKTNSQEPKSMFMKTDNLNTLPVMSRNMEFKSKNYTDQPKKVEHLQVMNLATKDFAQKQRIPSPLISKTSPPVIIHNTPELKMTAQVIQETQTRMKITATTDHLDHYDGSVDDQKSVVISIPSPTPSQEQMLDNIALQALENRRREFDSIEDVLDMIENITAEPPSILEENTRVRNTDNNSKIEIKDNNDMKEKPVTKSETLNLSSNSKSSIVPQLSPLSQPTDLTTNMANASQQLRTLLSSLQTTSTSAPTNVESVVKNFGHKISSSTSSASQPIVASRVIQQAGRHSPVITNVSTVIVPNFKQKITVTSASTSRSSPVKQVSNSAVITSTLNYLPSRTVGGIQLMPDHPKLPPVTSVQQINSVTSSQQATAMQKNAPNADIKKPSLTLTAMLQNQPAANMMTKPSSDTITAASLLGSPISLPKTGFTTSLVQAQPSVVVPNTSTTIVTLQNQISTVGIAAKTTDTITAASLLGTSINITKTGFTTALLQAQPNPCVTSLSSNVTSSAALSNSSNIITSSTHKVPTSTTNLLHTQLTKVVRSKSVDDVKDVIMKQEDVKLSHNESLNILEDSKASVLGNSGCKLSTIPTPVINKTEDSQNVLLKKLLQNTACASTQSPPPSSTSTTTTVANIPKPPIRETSFVSNPNVEQPVSQANSSPIVTSQQMNLKKFMPTNRSTSKDELLSPQTPRSVNNNQDLNIQMPAIVKKEVIPPPQSSPLLMPLEVKKEFIDESSQHSEVSDHSRSDVQIKEELESIDNTVEKVLLDKEEIKKQKRRMYQQKRRQNQILNKELAGQPKKRPRKNSKIEEDYDTYIDGVLAQLRQLPPITVSEPVLNRNFGVVPLFGSGDMSKIGTKDYSIQFGELVGNYGYSELPTFSDFYSTKPYGDLDPIPEKSPSSTQRGFYDQEFPLIRFDTDEHKKFDMFCREDTPDSILSSSSPECVLNEPHSKFIGFKLITDSEDEEEETGKEMLSRGRLSPVVPMIRPVPIKLKPVGGLYVKENPNENKENIQDSVNVLTKSKFDNKQSPPSNDSGHVTVTLTLTSSAAEDIMGVLRDLANILHIPAPTSYQIVERTTSPPSQKLGLYRTKGKDGKEGAPIDIQSILNGATKFCKHCDVIILSNIIRRKVSDLPFLAKDSDLLSDGEELFFCSSTCYMQFALMHRSPSISEGKAAEIINHLSQKDNLEAKQKLPMMESLDNKSIIAQRLTFGMKDVKREFEPMDTNNPFSYFARSGIKQPSFFDGVSYKPAPVKMYKNIKYKLWAPGCLQPNQKHKIPTDKEIMELLYRMQITVAPSVMPEDFRRCLFCQGIGDGVADGPARLLNFDVDKWVHLNCGLWSDGVYETVNGALVNVENALQSGSGAYCIHCNNSGATIRCFKNRCSSVYHLNCAVKDNCVFYKNKTVYCKTHAPKNEKDNELTTLSVSRRVYIDRDENKQVAAVMHHSDSTDLLRVGSLIFLNVGQLLPHQLQNFHTPNYIYPIGYKIIRFYWSMRQLNKRCKYICSIHELCGRPEFRVIIQEPSEEDLEFSDATPKGAWQKILDEVSNLRKENGCLHMFTKFATGEDLFGLTEPAIVRVLESMPGIETLSDYKFKYGRNPMLELPLAINPSGAARTEPRLRSQLHWKRPHTQRTTGGFSVRPMFGPSLSVPSFSTQTLGELACPYSKQFVHSKSSQYKKMKQEWRNNVYLARSKIQGLGLYAARDLEKHTMVIEYIGEIIRSELAESREKQYEAKNRGIYMFRLDEERVVDATLCGGLARYINHSCNPNCVAEAVEVDRDIRIIIFSKRRILRGEELAYDYKFDIEDDQNKISCMCGAPNCRKWMN</sequence>
<feature type="region of interest" description="Disordered" evidence="26">
    <location>
        <begin position="1883"/>
        <end position="1910"/>
    </location>
</feature>
<feature type="region of interest" description="Disordered" evidence="26">
    <location>
        <begin position="4227"/>
        <end position="4261"/>
    </location>
</feature>
<dbReference type="SMART" id="SM00249">
    <property type="entry name" value="PHD"/>
    <property type="match status" value="8"/>
</dbReference>
<feature type="compositionally biased region" description="Low complexity" evidence="26">
    <location>
        <begin position="93"/>
        <end position="103"/>
    </location>
</feature>
<evidence type="ECO:0000256" key="23">
    <source>
        <dbReference type="ARBA" id="ARBA00065668"/>
    </source>
</evidence>
<feature type="compositionally biased region" description="Polar residues" evidence="26">
    <location>
        <begin position="2814"/>
        <end position="2828"/>
    </location>
</feature>
<feature type="compositionally biased region" description="Low complexity" evidence="26">
    <location>
        <begin position="2488"/>
        <end position="2504"/>
    </location>
</feature>
<dbReference type="OrthoDB" id="308383at2759"/>
<evidence type="ECO:0000259" key="28">
    <source>
        <dbReference type="PROSITE" id="PS50280"/>
    </source>
</evidence>
<dbReference type="PANTHER" id="PTHR45888:SF6">
    <property type="entry name" value="HL01030P-RELATED"/>
    <property type="match status" value="1"/>
</dbReference>
<dbReference type="GO" id="GO:0005654">
    <property type="term" value="C:nucleoplasm"/>
    <property type="evidence" value="ECO:0007669"/>
    <property type="project" value="UniProtKB-ARBA"/>
</dbReference>
<dbReference type="GO" id="GO:0098687">
    <property type="term" value="C:chromosomal region"/>
    <property type="evidence" value="ECO:0007669"/>
    <property type="project" value="UniProtKB-ARBA"/>
</dbReference>
<dbReference type="PROSITE" id="PS50868">
    <property type="entry name" value="POST_SET"/>
    <property type="match status" value="1"/>
</dbReference>
<dbReference type="FunFam" id="1.10.30.10:FF:000009">
    <property type="entry name" value="Histone-lysine N-methyltransferase"/>
    <property type="match status" value="1"/>
</dbReference>
<keyword evidence="9 25" id="KW-0863">Zinc-finger</keyword>
<evidence type="ECO:0000256" key="19">
    <source>
        <dbReference type="ARBA" id="ARBA00023242"/>
    </source>
</evidence>
<evidence type="ECO:0000313" key="32">
    <source>
        <dbReference type="Proteomes" id="UP001153636"/>
    </source>
</evidence>
<evidence type="ECO:0000256" key="6">
    <source>
        <dbReference type="ARBA" id="ARBA00022691"/>
    </source>
</evidence>
<protein>
    <recommendedName>
        <fullName evidence="24">Histone-lysine N-methyltransferase 2C</fullName>
    </recommendedName>
</protein>
<evidence type="ECO:0000313" key="31">
    <source>
        <dbReference type="EMBL" id="CAH1101040.1"/>
    </source>
</evidence>
<evidence type="ECO:0000256" key="17">
    <source>
        <dbReference type="ARBA" id="ARBA00023159"/>
    </source>
</evidence>
<keyword evidence="16" id="KW-0564">Palmitate</keyword>
<evidence type="ECO:0000256" key="4">
    <source>
        <dbReference type="ARBA" id="ARBA00022603"/>
    </source>
</evidence>
<keyword evidence="6" id="KW-0949">S-adenosyl-L-methionine</keyword>
<dbReference type="GO" id="GO:0003677">
    <property type="term" value="F:DNA binding"/>
    <property type="evidence" value="ECO:0007669"/>
    <property type="project" value="UniProtKB-KW"/>
</dbReference>
<feature type="region of interest" description="Disordered" evidence="26">
    <location>
        <begin position="1986"/>
        <end position="2106"/>
    </location>
</feature>
<feature type="region of interest" description="Disordered" evidence="26">
    <location>
        <begin position="2895"/>
        <end position="2928"/>
    </location>
</feature>
<dbReference type="PROSITE" id="PS50016">
    <property type="entry name" value="ZF_PHD_2"/>
    <property type="match status" value="5"/>
</dbReference>
<feature type="region of interest" description="Disordered" evidence="26">
    <location>
        <begin position="2994"/>
        <end position="3038"/>
    </location>
</feature>
<feature type="compositionally biased region" description="Low complexity" evidence="26">
    <location>
        <begin position="1602"/>
        <end position="1612"/>
    </location>
</feature>
<dbReference type="CDD" id="cd15509">
    <property type="entry name" value="PHD1_KMT2C_like"/>
    <property type="match status" value="1"/>
</dbReference>
<evidence type="ECO:0000256" key="9">
    <source>
        <dbReference type="ARBA" id="ARBA00022771"/>
    </source>
</evidence>
<dbReference type="InterPro" id="IPR001214">
    <property type="entry name" value="SET_dom"/>
</dbReference>
<evidence type="ECO:0000256" key="16">
    <source>
        <dbReference type="ARBA" id="ARBA00023139"/>
    </source>
</evidence>
<evidence type="ECO:0000256" key="8">
    <source>
        <dbReference type="ARBA" id="ARBA00022737"/>
    </source>
</evidence>
<evidence type="ECO:0000256" key="2">
    <source>
        <dbReference type="ARBA" id="ARBA00022481"/>
    </source>
</evidence>
<dbReference type="InterPro" id="IPR013083">
    <property type="entry name" value="Znf_RING/FYVE/PHD"/>
</dbReference>
<feature type="region of interest" description="Disordered" evidence="26">
    <location>
        <begin position="3628"/>
        <end position="3679"/>
    </location>
</feature>
<feature type="region of interest" description="Disordered" evidence="26">
    <location>
        <begin position="3183"/>
        <end position="3209"/>
    </location>
</feature>
<feature type="compositionally biased region" description="Low complexity" evidence="26">
    <location>
        <begin position="2790"/>
        <end position="2811"/>
    </location>
</feature>
<dbReference type="InterPro" id="IPR034732">
    <property type="entry name" value="EPHD"/>
</dbReference>
<feature type="region of interest" description="Disordered" evidence="26">
    <location>
        <begin position="2300"/>
        <end position="2332"/>
    </location>
</feature>
<dbReference type="PROSITE" id="PS51543">
    <property type="entry name" value="FYRC"/>
    <property type="match status" value="1"/>
</dbReference>
<comment type="subunit">
    <text evidence="23">Component of the MLL3 complex (also named ASCOM complex), at least composed of catalytic subunit KMT2C/MLL3, ASH2L, RBBP5, WDR5, NCOA6, DPY30, KDM6A, PAXIP1/PTIP, PAGR1 and alpha- and beta-tubulin. Forms a core complex with the evolutionary conserved subcomplex WRAD composed of WDR5, RBBP5, ASH2L/ASH2 and DPY30 subunits; WRAD differentially stimulates the methyltransferase activity. Interacts (via WIN motif) with WDR5.</text>
</comment>
<dbReference type="InterPro" id="IPR001965">
    <property type="entry name" value="Znf_PHD"/>
</dbReference>
<keyword evidence="18" id="KW-0804">Transcription</keyword>
<dbReference type="Gene3D" id="2.170.270.10">
    <property type="entry name" value="SET domain"/>
    <property type="match status" value="1"/>
</dbReference>
<feature type="domain" description="PHD-type" evidence="27">
    <location>
        <begin position="374"/>
        <end position="424"/>
    </location>
</feature>
<keyword evidence="3" id="KW-0597">Phosphoprotein</keyword>
<feature type="compositionally biased region" description="Basic and acidic residues" evidence="26">
    <location>
        <begin position="3445"/>
        <end position="3458"/>
    </location>
</feature>
<feature type="domain" description="PHD-type" evidence="27">
    <location>
        <begin position="762"/>
        <end position="812"/>
    </location>
</feature>
<comment type="function">
    <text evidence="22">Histone methyltransferase that catalyzes methyl group transfer from S-adenosyl-L-methionine to the epsilon-amino group of 'Lys-4' of histone H3 (H3K4). Part of chromatin remodeling machinery predominantly forms H3K4me1 methylation marks at active chromatin sites where transcription and DNA repair take place. Likely plays a redundant role with KMT2D in enriching H3K4me1 mark on primed and active enhancer elements.</text>
</comment>
<dbReference type="GO" id="GO:0042800">
    <property type="term" value="F:histone H3K4 methyltransferase activity"/>
    <property type="evidence" value="ECO:0007669"/>
    <property type="project" value="UniProtKB-ARBA"/>
</dbReference>
<feature type="region of interest" description="Disordered" evidence="26">
    <location>
        <begin position="4067"/>
        <end position="4115"/>
    </location>
</feature>
<feature type="compositionally biased region" description="Polar residues" evidence="26">
    <location>
        <begin position="2895"/>
        <end position="2907"/>
    </location>
</feature>
<keyword evidence="17" id="KW-0010">Activator</keyword>
<dbReference type="InterPro" id="IPR003888">
    <property type="entry name" value="FYrich_N"/>
</dbReference>
<feature type="compositionally biased region" description="Acidic residues" evidence="26">
    <location>
        <begin position="3194"/>
        <end position="3207"/>
    </location>
</feature>
<evidence type="ECO:0000256" key="20">
    <source>
        <dbReference type="ARBA" id="ARBA00023288"/>
    </source>
</evidence>
<dbReference type="FunFam" id="3.30.40.10:FF:000002">
    <property type="entry name" value="Histone-lysine N-methyltransferase"/>
    <property type="match status" value="1"/>
</dbReference>
<evidence type="ECO:0000256" key="22">
    <source>
        <dbReference type="ARBA" id="ARBA00058707"/>
    </source>
</evidence>
<keyword evidence="10" id="KW-0862">Zinc</keyword>
<feature type="compositionally biased region" description="Polar residues" evidence="26">
    <location>
        <begin position="2564"/>
        <end position="2580"/>
    </location>
</feature>
<feature type="domain" description="PHD-type" evidence="30">
    <location>
        <begin position="4755"/>
        <end position="4863"/>
    </location>
</feature>
<accession>A0A9P0CK97</accession>
<feature type="region of interest" description="Disordered" evidence="26">
    <location>
        <begin position="2251"/>
        <end position="2278"/>
    </location>
</feature>
<keyword evidence="21" id="KW-0012">Acyltransferase</keyword>
<organism evidence="31 32">
    <name type="scientific">Psylliodes chrysocephalus</name>
    <dbReference type="NCBI Taxonomy" id="3402493"/>
    <lineage>
        <taxon>Eukaryota</taxon>
        <taxon>Metazoa</taxon>
        <taxon>Ecdysozoa</taxon>
        <taxon>Arthropoda</taxon>
        <taxon>Hexapoda</taxon>
        <taxon>Insecta</taxon>
        <taxon>Pterygota</taxon>
        <taxon>Neoptera</taxon>
        <taxon>Endopterygota</taxon>
        <taxon>Coleoptera</taxon>
        <taxon>Polyphaga</taxon>
        <taxon>Cucujiformia</taxon>
        <taxon>Chrysomeloidea</taxon>
        <taxon>Chrysomelidae</taxon>
        <taxon>Galerucinae</taxon>
        <taxon>Alticini</taxon>
        <taxon>Psylliodes</taxon>
    </lineage>
</organism>
<feature type="domain" description="PHD-type" evidence="27">
    <location>
        <begin position="839"/>
        <end position="894"/>
    </location>
</feature>
<dbReference type="CDD" id="cd15514">
    <property type="entry name" value="PHD6_KMT2C_like"/>
    <property type="match status" value="1"/>
</dbReference>
<dbReference type="InterPro" id="IPR003889">
    <property type="entry name" value="FYrich_C"/>
</dbReference>
<name>A0A9P0CK97_9CUCU</name>
<keyword evidence="15" id="KW-0238">DNA-binding</keyword>
<feature type="compositionally biased region" description="Pro residues" evidence="26">
    <location>
        <begin position="2212"/>
        <end position="2229"/>
    </location>
</feature>
<evidence type="ECO:0000259" key="30">
    <source>
        <dbReference type="PROSITE" id="PS51805"/>
    </source>
</evidence>
<feature type="compositionally biased region" description="Low complexity" evidence="26">
    <location>
        <begin position="2770"/>
        <end position="2783"/>
    </location>
</feature>
<feature type="domain" description="PHD-type" evidence="27">
    <location>
        <begin position="712"/>
        <end position="765"/>
    </location>
</feature>
<feature type="region of interest" description="Disordered" evidence="26">
    <location>
        <begin position="1452"/>
        <end position="1492"/>
    </location>
</feature>
<evidence type="ECO:0000256" key="13">
    <source>
        <dbReference type="ARBA" id="ARBA00023015"/>
    </source>
</evidence>
<dbReference type="GO" id="GO:0008270">
    <property type="term" value="F:zinc ion binding"/>
    <property type="evidence" value="ECO:0007669"/>
    <property type="project" value="UniProtKB-KW"/>
</dbReference>
<keyword evidence="19" id="KW-0539">Nucleus</keyword>
<dbReference type="PROSITE" id="PS51805">
    <property type="entry name" value="EPHD"/>
    <property type="match status" value="2"/>
</dbReference>
<keyword evidence="7" id="KW-0479">Metal-binding</keyword>
<feature type="compositionally biased region" description="Polar residues" evidence="26">
    <location>
        <begin position="1384"/>
        <end position="1396"/>
    </location>
</feature>
<dbReference type="Gene3D" id="3.30.160.360">
    <property type="match status" value="1"/>
</dbReference>
<evidence type="ECO:0000256" key="10">
    <source>
        <dbReference type="ARBA" id="ARBA00022833"/>
    </source>
</evidence>
<feature type="region of interest" description="Disordered" evidence="26">
    <location>
        <begin position="4129"/>
        <end position="4150"/>
    </location>
</feature>
<dbReference type="SMART" id="SM00317">
    <property type="entry name" value="SET"/>
    <property type="match status" value="1"/>
</dbReference>
<feature type="region of interest" description="Disordered" evidence="26">
    <location>
        <begin position="1"/>
        <end position="122"/>
    </location>
</feature>
<dbReference type="SMART" id="SM00508">
    <property type="entry name" value="PostSET"/>
    <property type="match status" value="1"/>
</dbReference>
<dbReference type="CDD" id="cd15510">
    <property type="entry name" value="PHD2_KMT2C_like"/>
    <property type="match status" value="1"/>
</dbReference>
<dbReference type="InterPro" id="IPR003616">
    <property type="entry name" value="Post-SET_dom"/>
</dbReference>
<evidence type="ECO:0000256" key="11">
    <source>
        <dbReference type="ARBA" id="ARBA00022853"/>
    </source>
</evidence>
<dbReference type="CDD" id="cd15665">
    <property type="entry name" value="ePHD1_KMT2C_like"/>
    <property type="match status" value="1"/>
</dbReference>
<dbReference type="FunFam" id="2.170.270.10:FF:000003">
    <property type="entry name" value="Histone-lysine N-methyltransferase"/>
    <property type="match status" value="1"/>
</dbReference>
<keyword evidence="4" id="KW-0489">Methyltransferase</keyword>
<feature type="compositionally biased region" description="Low complexity" evidence="26">
    <location>
        <begin position="3000"/>
        <end position="3035"/>
    </location>
</feature>
<feature type="compositionally biased region" description="Polar residues" evidence="26">
    <location>
        <begin position="2522"/>
        <end position="2538"/>
    </location>
</feature>
<feature type="domain" description="PHD-type" evidence="27">
    <location>
        <begin position="421"/>
        <end position="471"/>
    </location>
</feature>
<feature type="compositionally biased region" description="Acidic residues" evidence="26">
    <location>
        <begin position="1"/>
        <end position="32"/>
    </location>
</feature>
<dbReference type="PROSITE" id="PS51542">
    <property type="entry name" value="FYRN"/>
    <property type="match status" value="1"/>
</dbReference>
<feature type="domain" description="SET" evidence="28">
    <location>
        <begin position="5137"/>
        <end position="5253"/>
    </location>
</feature>
<dbReference type="InterPro" id="IPR036910">
    <property type="entry name" value="HMG_box_dom_sf"/>
</dbReference>
<feature type="region of interest" description="Disordered" evidence="26">
    <location>
        <begin position="1384"/>
        <end position="1405"/>
    </location>
</feature>
<feature type="region of interest" description="Disordered" evidence="26">
    <location>
        <begin position="2440"/>
        <end position="2594"/>
    </location>
</feature>
<keyword evidence="11" id="KW-0156">Chromatin regulator</keyword>
<comment type="subcellular location">
    <subcellularLocation>
        <location evidence="1">Nucleus</location>
    </subcellularLocation>
</comment>
<evidence type="ECO:0000256" key="24">
    <source>
        <dbReference type="ARBA" id="ARBA00072631"/>
    </source>
</evidence>
<feature type="compositionally biased region" description="Basic and acidic residues" evidence="26">
    <location>
        <begin position="3628"/>
        <end position="3651"/>
    </location>
</feature>
<evidence type="ECO:0000256" key="14">
    <source>
        <dbReference type="ARBA" id="ARBA00023054"/>
    </source>
</evidence>
<keyword evidence="5" id="KW-0808">Transferase</keyword>
<feature type="compositionally biased region" description="Polar residues" evidence="26">
    <location>
        <begin position="2300"/>
        <end position="2315"/>
    </location>
</feature>
<dbReference type="GO" id="GO:0032259">
    <property type="term" value="P:methylation"/>
    <property type="evidence" value="ECO:0007669"/>
    <property type="project" value="UniProtKB-KW"/>
</dbReference>
<evidence type="ECO:0000256" key="15">
    <source>
        <dbReference type="ARBA" id="ARBA00023125"/>
    </source>
</evidence>
<dbReference type="Pfam" id="PF05965">
    <property type="entry name" value="FYRC"/>
    <property type="match status" value="1"/>
</dbReference>
<keyword evidence="8" id="KW-0677">Repeat</keyword>
<dbReference type="Pfam" id="PF00856">
    <property type="entry name" value="SET"/>
    <property type="match status" value="1"/>
</dbReference>
<feature type="compositionally biased region" description="Low complexity" evidence="26">
    <location>
        <begin position="2742"/>
        <end position="2760"/>
    </location>
</feature>
<dbReference type="CDD" id="cd15666">
    <property type="entry name" value="ePHD2_KMT2C_like"/>
    <property type="match status" value="1"/>
</dbReference>
<keyword evidence="12" id="KW-0007">Acetylation</keyword>
<dbReference type="FunFam" id="3.30.40.10:FF:000407">
    <property type="entry name" value="Histone-lysine N-methyltransferase MLL3"/>
    <property type="match status" value="1"/>
</dbReference>
<feature type="compositionally biased region" description="Polar residues" evidence="26">
    <location>
        <begin position="1068"/>
        <end position="1080"/>
    </location>
</feature>
<dbReference type="GO" id="GO:0016746">
    <property type="term" value="F:acyltransferase activity"/>
    <property type="evidence" value="ECO:0007669"/>
    <property type="project" value="UniProtKB-KW"/>
</dbReference>
<dbReference type="SUPFAM" id="SSF57903">
    <property type="entry name" value="FYVE/PHD zinc finger"/>
    <property type="match status" value="6"/>
</dbReference>
<evidence type="ECO:0000256" key="7">
    <source>
        <dbReference type="ARBA" id="ARBA00022723"/>
    </source>
</evidence>
<evidence type="ECO:0000256" key="25">
    <source>
        <dbReference type="PROSITE-ProRule" id="PRU00146"/>
    </source>
</evidence>
<feature type="domain" description="Post-SET" evidence="29">
    <location>
        <begin position="5261"/>
        <end position="5277"/>
    </location>
</feature>
<feature type="compositionally biased region" description="Basic residues" evidence="26">
    <location>
        <begin position="2400"/>
        <end position="2412"/>
    </location>
</feature>
<feature type="compositionally biased region" description="Polar residues" evidence="26">
    <location>
        <begin position="1587"/>
        <end position="1601"/>
    </location>
</feature>
<evidence type="ECO:0000256" key="18">
    <source>
        <dbReference type="ARBA" id="ARBA00023163"/>
    </source>
</evidence>
<evidence type="ECO:0000259" key="27">
    <source>
        <dbReference type="PROSITE" id="PS50016"/>
    </source>
</evidence>
<dbReference type="Pfam" id="PF13771">
    <property type="entry name" value="zf-HC5HC2H"/>
    <property type="match status" value="1"/>
</dbReference>
<dbReference type="Pfam" id="PF05964">
    <property type="entry name" value="FYRN"/>
    <property type="match status" value="1"/>
</dbReference>
<feature type="compositionally biased region" description="Polar residues" evidence="26">
    <location>
        <begin position="45"/>
        <end position="58"/>
    </location>
</feature>
<dbReference type="SMART" id="SM00541">
    <property type="entry name" value="FYRN"/>
    <property type="match status" value="1"/>
</dbReference>
<dbReference type="InterPro" id="IPR011011">
    <property type="entry name" value="Znf_FYVE_PHD"/>
</dbReference>
<dbReference type="Gene3D" id="1.10.30.10">
    <property type="entry name" value="High mobility group box domain"/>
    <property type="match status" value="1"/>
</dbReference>
<feature type="compositionally biased region" description="Polar residues" evidence="26">
    <location>
        <begin position="3652"/>
        <end position="3679"/>
    </location>
</feature>
<evidence type="ECO:0000256" key="21">
    <source>
        <dbReference type="ARBA" id="ARBA00023315"/>
    </source>
</evidence>
<evidence type="ECO:0000256" key="12">
    <source>
        <dbReference type="ARBA" id="ARBA00022990"/>
    </source>
</evidence>
<dbReference type="FunFam" id="3.30.40.10:FF:000548">
    <property type="entry name" value="Putative Histone-lysine N-methyltransferase MLL3"/>
    <property type="match status" value="1"/>
</dbReference>
<keyword evidence="14" id="KW-0175">Coiled coil</keyword>
<feature type="compositionally biased region" description="Low complexity" evidence="26">
    <location>
        <begin position="2316"/>
        <end position="2326"/>
    </location>
</feature>
<dbReference type="InterPro" id="IPR019787">
    <property type="entry name" value="Znf_PHD-finger"/>
</dbReference>
<evidence type="ECO:0000259" key="29">
    <source>
        <dbReference type="PROSITE" id="PS50868"/>
    </source>
</evidence>
<feature type="region of interest" description="Disordered" evidence="26">
    <location>
        <begin position="2400"/>
        <end position="2419"/>
    </location>
</feature>
<feature type="region of interest" description="Disordered" evidence="26">
    <location>
        <begin position="1228"/>
        <end position="1257"/>
    </location>
</feature>
<feature type="compositionally biased region" description="Polar residues" evidence="26">
    <location>
        <begin position="1997"/>
        <end position="2006"/>
    </location>
</feature>
<gene>
    <name evidence="31" type="ORF">PSYICH_LOCUS2955</name>
</gene>